<feature type="region of interest" description="Disordered" evidence="1">
    <location>
        <begin position="31"/>
        <end position="105"/>
    </location>
</feature>
<organism evidence="3 4">
    <name type="scientific">Haloferula chungangensis</name>
    <dbReference type="NCBI Taxonomy" id="1048331"/>
    <lineage>
        <taxon>Bacteria</taxon>
        <taxon>Pseudomonadati</taxon>
        <taxon>Verrucomicrobiota</taxon>
        <taxon>Verrucomicrobiia</taxon>
        <taxon>Verrucomicrobiales</taxon>
        <taxon>Verrucomicrobiaceae</taxon>
        <taxon>Haloferula</taxon>
    </lineage>
</organism>
<keyword evidence="2" id="KW-1133">Transmembrane helix</keyword>
<feature type="compositionally biased region" description="Polar residues" evidence="1">
    <location>
        <begin position="54"/>
        <end position="68"/>
    </location>
</feature>
<evidence type="ECO:0000256" key="2">
    <source>
        <dbReference type="SAM" id="Phobius"/>
    </source>
</evidence>
<keyword evidence="2" id="KW-0472">Membrane</keyword>
<name>A0ABW2L981_9BACT</name>
<feature type="compositionally biased region" description="Polar residues" evidence="1">
    <location>
        <begin position="86"/>
        <end position="105"/>
    </location>
</feature>
<comment type="caution">
    <text evidence="3">The sequence shown here is derived from an EMBL/GenBank/DDBJ whole genome shotgun (WGS) entry which is preliminary data.</text>
</comment>
<gene>
    <name evidence="3" type="ORF">ACFQY0_13700</name>
</gene>
<evidence type="ECO:0000313" key="4">
    <source>
        <dbReference type="Proteomes" id="UP001596472"/>
    </source>
</evidence>
<keyword evidence="2" id="KW-0812">Transmembrane</keyword>
<protein>
    <submittedName>
        <fullName evidence="3">Uncharacterized protein</fullName>
    </submittedName>
</protein>
<reference evidence="4" key="1">
    <citation type="journal article" date="2019" name="Int. J. Syst. Evol. Microbiol.">
        <title>The Global Catalogue of Microorganisms (GCM) 10K type strain sequencing project: providing services to taxonomists for standard genome sequencing and annotation.</title>
        <authorList>
            <consortium name="The Broad Institute Genomics Platform"/>
            <consortium name="The Broad Institute Genome Sequencing Center for Infectious Disease"/>
            <person name="Wu L."/>
            <person name="Ma J."/>
        </authorList>
    </citation>
    <scope>NUCLEOTIDE SEQUENCE [LARGE SCALE GENOMIC DNA]</scope>
    <source>
        <strain evidence="4">CGMCC 4.1467</strain>
    </source>
</reference>
<feature type="transmembrane region" description="Helical" evidence="2">
    <location>
        <begin position="7"/>
        <end position="25"/>
    </location>
</feature>
<sequence length="291" mass="31907">MRPQTTIALVVGAALGIGFTWFSLVRESTTIVTNSTSPPARERPADTRLKPSLSGASSSRENPDSDLSSGRHDDLENSMNGLARGTQDTVDQSGPGSGSSIDRDFSTPSAQVLRSTGHKDQIVSPTDDGSYSYYKRIQNLVIQTDYSASDVRLQSITYQIGPSGQLLSYEVLGGDRNKLYRASLGYSKRPGPTFGKIVQEKLFDVNELRYFDDPDESGRPEEKPVYMFVYSYNDDGTPNEPVGINMTKVQEDDSLIDFDGVLHMAVPYGRLPAHIVSALNKSYPIDPLIKP</sequence>
<dbReference type="RefSeq" id="WP_379713329.1">
    <property type="nucleotide sequence ID" value="NZ_JBHTBS010000007.1"/>
</dbReference>
<dbReference type="Proteomes" id="UP001596472">
    <property type="component" value="Unassembled WGS sequence"/>
</dbReference>
<feature type="compositionally biased region" description="Basic and acidic residues" evidence="1">
    <location>
        <begin position="40"/>
        <end position="49"/>
    </location>
</feature>
<proteinExistence type="predicted"/>
<accession>A0ABW2L981</accession>
<evidence type="ECO:0000313" key="3">
    <source>
        <dbReference type="EMBL" id="MFC7338243.1"/>
    </source>
</evidence>
<keyword evidence="4" id="KW-1185">Reference proteome</keyword>
<dbReference type="EMBL" id="JBHTBS010000007">
    <property type="protein sequence ID" value="MFC7338243.1"/>
    <property type="molecule type" value="Genomic_DNA"/>
</dbReference>
<evidence type="ECO:0000256" key="1">
    <source>
        <dbReference type="SAM" id="MobiDB-lite"/>
    </source>
</evidence>